<evidence type="ECO:0000313" key="3">
    <source>
        <dbReference type="EMBL" id="GAQ93490.1"/>
    </source>
</evidence>
<protein>
    <recommendedName>
        <fullName evidence="2">ZF-HD dimerization-type domain-containing protein</fullName>
    </recommendedName>
</protein>
<dbReference type="OMA" id="ECPKNHA"/>
<feature type="compositionally biased region" description="Basic and acidic residues" evidence="1">
    <location>
        <begin position="187"/>
        <end position="203"/>
    </location>
</feature>
<dbReference type="InterPro" id="IPR006456">
    <property type="entry name" value="ZF_HD_homeobox_Cys/His_dimer"/>
</dbReference>
<gene>
    <name evidence="3" type="ORF">KFL_015750010</name>
</gene>
<name>A0A1Y1IRJ6_KLENI</name>
<dbReference type="PROSITE" id="PS51523">
    <property type="entry name" value="ZF_HD_DIMER"/>
    <property type="match status" value="1"/>
</dbReference>
<feature type="non-terminal residue" evidence="3">
    <location>
        <position position="209"/>
    </location>
</feature>
<evidence type="ECO:0000313" key="4">
    <source>
        <dbReference type="Proteomes" id="UP000054558"/>
    </source>
</evidence>
<feature type="region of interest" description="Disordered" evidence="1">
    <location>
        <begin position="187"/>
        <end position="209"/>
    </location>
</feature>
<reference evidence="3 4" key="1">
    <citation type="journal article" date="2014" name="Nat. Commun.">
        <title>Klebsormidium flaccidum genome reveals primary factors for plant terrestrial adaptation.</title>
        <authorList>
            <person name="Hori K."/>
            <person name="Maruyama F."/>
            <person name="Fujisawa T."/>
            <person name="Togashi T."/>
            <person name="Yamamoto N."/>
            <person name="Seo M."/>
            <person name="Sato S."/>
            <person name="Yamada T."/>
            <person name="Mori H."/>
            <person name="Tajima N."/>
            <person name="Moriyama T."/>
            <person name="Ikeuchi M."/>
            <person name="Watanabe M."/>
            <person name="Wada H."/>
            <person name="Kobayashi K."/>
            <person name="Saito M."/>
            <person name="Masuda T."/>
            <person name="Sasaki-Sekimoto Y."/>
            <person name="Mashiguchi K."/>
            <person name="Awai K."/>
            <person name="Shimojima M."/>
            <person name="Masuda S."/>
            <person name="Iwai M."/>
            <person name="Nobusawa T."/>
            <person name="Narise T."/>
            <person name="Kondo S."/>
            <person name="Saito H."/>
            <person name="Sato R."/>
            <person name="Murakawa M."/>
            <person name="Ihara Y."/>
            <person name="Oshima-Yamada Y."/>
            <person name="Ohtaka K."/>
            <person name="Satoh M."/>
            <person name="Sonobe K."/>
            <person name="Ishii M."/>
            <person name="Ohtani R."/>
            <person name="Kanamori-Sato M."/>
            <person name="Honoki R."/>
            <person name="Miyazaki D."/>
            <person name="Mochizuki H."/>
            <person name="Umetsu J."/>
            <person name="Higashi K."/>
            <person name="Shibata D."/>
            <person name="Kamiya Y."/>
            <person name="Sato N."/>
            <person name="Nakamura Y."/>
            <person name="Tabata S."/>
            <person name="Ida S."/>
            <person name="Kurokawa K."/>
            <person name="Ohta H."/>
        </authorList>
    </citation>
    <scope>NUCLEOTIDE SEQUENCE [LARGE SCALE GENOMIC DNA]</scope>
    <source>
        <strain evidence="3 4">NIES-2285</strain>
    </source>
</reference>
<accession>A0A1Y1IRJ6</accession>
<feature type="region of interest" description="Disordered" evidence="1">
    <location>
        <begin position="90"/>
        <end position="163"/>
    </location>
</feature>
<dbReference type="EMBL" id="DF238524">
    <property type="protein sequence ID" value="GAQ93490.1"/>
    <property type="molecule type" value="Genomic_DNA"/>
</dbReference>
<feature type="domain" description="ZF-HD dimerization-type" evidence="2">
    <location>
        <begin position="16"/>
        <end position="66"/>
    </location>
</feature>
<organism evidence="3 4">
    <name type="scientific">Klebsormidium nitens</name>
    <name type="common">Green alga</name>
    <name type="synonym">Ulothrix nitens</name>
    <dbReference type="NCBI Taxonomy" id="105231"/>
    <lineage>
        <taxon>Eukaryota</taxon>
        <taxon>Viridiplantae</taxon>
        <taxon>Streptophyta</taxon>
        <taxon>Klebsormidiophyceae</taxon>
        <taxon>Klebsormidiales</taxon>
        <taxon>Klebsormidiaceae</taxon>
        <taxon>Klebsormidium</taxon>
    </lineage>
</organism>
<evidence type="ECO:0000256" key="1">
    <source>
        <dbReference type="SAM" id="MobiDB-lite"/>
    </source>
</evidence>
<dbReference type="AlphaFoldDB" id="A0A1Y1IRJ6"/>
<proteinExistence type="predicted"/>
<sequence length="209" mass="21791">MYAGGGWGGGLLAGHDGPCLNNHDLEAGAPVHDGCQAFVPKRHAGLEPPEDVCDACGCHRAYHQKTGSAQAQQPPPIGGAKKGLFERSSGFRPPPLTLARAKGSTAMDNSEDDDPMAHLLPHLAARRAQKRSLEEEGPALDVGGEEARAPRRSGGVAIGGGEHICGRGELADVRAVEESMFKAAVEESTRASKAEAAHGKSEPQRVSPK</sequence>
<dbReference type="Proteomes" id="UP000054558">
    <property type="component" value="Unassembled WGS sequence"/>
</dbReference>
<keyword evidence="4" id="KW-1185">Reference proteome</keyword>
<dbReference type="Pfam" id="PF04770">
    <property type="entry name" value="ZF-HD_dimer"/>
    <property type="match status" value="1"/>
</dbReference>
<evidence type="ECO:0000259" key="2">
    <source>
        <dbReference type="PROSITE" id="PS51523"/>
    </source>
</evidence>